<dbReference type="SUPFAM" id="SSF158560">
    <property type="entry name" value="BH3980-like"/>
    <property type="match status" value="1"/>
</dbReference>
<dbReference type="HOGENOM" id="CLU_157789_0_0_11"/>
<dbReference type="eggNOG" id="COG4817">
    <property type="taxonomic scope" value="Bacteria"/>
</dbReference>
<name>E2SCF7_9ACTN</name>
<organism evidence="1 2">
    <name type="scientific">Aeromicrobium marinum DSM 15272</name>
    <dbReference type="NCBI Taxonomy" id="585531"/>
    <lineage>
        <taxon>Bacteria</taxon>
        <taxon>Bacillati</taxon>
        <taxon>Actinomycetota</taxon>
        <taxon>Actinomycetes</taxon>
        <taxon>Propionibacteriales</taxon>
        <taxon>Nocardioidaceae</taxon>
        <taxon>Aeromicrobium</taxon>
    </lineage>
</organism>
<comment type="caution">
    <text evidence="1">The sequence shown here is derived from an EMBL/GenBank/DDBJ whole genome shotgun (WGS) entry which is preliminary data.</text>
</comment>
<evidence type="ECO:0008006" key="3">
    <source>
        <dbReference type="Google" id="ProtNLM"/>
    </source>
</evidence>
<dbReference type="Gene3D" id="1.10.1900.10">
    <property type="entry name" value="c-terminal domain of poly(a) binding protein"/>
    <property type="match status" value="1"/>
</dbReference>
<dbReference type="EMBL" id="ACLF03000006">
    <property type="protein sequence ID" value="EFQ82910.1"/>
    <property type="molecule type" value="Genomic_DNA"/>
</dbReference>
<sequence>MTMFLTRMLADKRRYRQYRAAVHELPESHRAAVTALERYFHTAGMISDGQVVLTMLDDLLDLFRSAAAAGSSVHDVVGDDPIEFAEAFLGNYDEGRWIVKERTRLLAAIRAAT</sequence>
<evidence type="ECO:0000313" key="1">
    <source>
        <dbReference type="EMBL" id="EFQ82910.1"/>
    </source>
</evidence>
<protein>
    <recommendedName>
        <fullName evidence="3">DUF1048 domain-containing protein</fullName>
    </recommendedName>
</protein>
<keyword evidence="2" id="KW-1185">Reference proteome</keyword>
<dbReference type="STRING" id="585531.HMPREF0063_12119"/>
<dbReference type="Pfam" id="PF06304">
    <property type="entry name" value="DUF1048"/>
    <property type="match status" value="1"/>
</dbReference>
<evidence type="ECO:0000313" key="2">
    <source>
        <dbReference type="Proteomes" id="UP000003111"/>
    </source>
</evidence>
<accession>E2SCF7</accession>
<dbReference type="Proteomes" id="UP000003111">
    <property type="component" value="Unassembled WGS sequence"/>
</dbReference>
<dbReference type="InterPro" id="IPR008316">
    <property type="entry name" value="UCP029876"/>
</dbReference>
<reference evidence="1" key="1">
    <citation type="submission" date="2010-08" db="EMBL/GenBank/DDBJ databases">
        <authorList>
            <person name="Muzny D."/>
            <person name="Qin X."/>
            <person name="Buhay C."/>
            <person name="Dugan-Rocha S."/>
            <person name="Ding Y."/>
            <person name="Chen G."/>
            <person name="Hawes A."/>
            <person name="Holder M."/>
            <person name="Jhangiani S."/>
            <person name="Johnson A."/>
            <person name="Khan Z."/>
            <person name="Li Z."/>
            <person name="Liu W."/>
            <person name="Liu X."/>
            <person name="Perez L."/>
            <person name="Shen H."/>
            <person name="Wang Q."/>
            <person name="Watt J."/>
            <person name="Xi L."/>
            <person name="Xin Y."/>
            <person name="Zhou J."/>
            <person name="Deng J."/>
            <person name="Jiang H."/>
            <person name="Liu Y."/>
            <person name="Qu J."/>
            <person name="Song X.-Z."/>
            <person name="Zhang L."/>
            <person name="Villasana D."/>
            <person name="Johnson A."/>
            <person name="Liu J."/>
            <person name="Liyanage D."/>
            <person name="Lorensuhewa L."/>
            <person name="Robinson T."/>
            <person name="Song A."/>
            <person name="Song B.-B."/>
            <person name="Dinh H."/>
            <person name="Thornton R."/>
            <person name="Coyle M."/>
            <person name="Francisco L."/>
            <person name="Jackson L."/>
            <person name="Javaid M."/>
            <person name="Korchina V."/>
            <person name="Kovar C."/>
            <person name="Mata R."/>
            <person name="Mathew T."/>
            <person name="Ngo R."/>
            <person name="Nguyen L."/>
            <person name="Nguyen N."/>
            <person name="Okwuonu G."/>
            <person name="Ongeri F."/>
            <person name="Pham C."/>
            <person name="Simmons D."/>
            <person name="Wilczek-Boney K."/>
            <person name="Hale W."/>
            <person name="Jakkamsetti A."/>
            <person name="Pham P."/>
            <person name="Ruth R."/>
            <person name="San Lucas F."/>
            <person name="Warren J."/>
            <person name="Zhang J."/>
            <person name="Zhao Z."/>
            <person name="Zhou C."/>
            <person name="Zhu D."/>
            <person name="Lee S."/>
            <person name="Bess C."/>
            <person name="Blankenburg K."/>
            <person name="Forbes L."/>
            <person name="Fu Q."/>
            <person name="Gubbala S."/>
            <person name="Hirani K."/>
            <person name="Jayaseelan J.C."/>
            <person name="Lara F."/>
            <person name="Munidasa M."/>
            <person name="Palculict T."/>
            <person name="Patil S."/>
            <person name="Pu L.-L."/>
            <person name="Saada N."/>
            <person name="Tang L."/>
            <person name="Weissenberger G."/>
            <person name="Zhu Y."/>
            <person name="Hemphill L."/>
            <person name="Shang Y."/>
            <person name="Youmans B."/>
            <person name="Ayvaz T."/>
            <person name="Ross M."/>
            <person name="Santibanez J."/>
            <person name="Aqrawi P."/>
            <person name="Gross S."/>
            <person name="Joshi V."/>
            <person name="Fowler G."/>
            <person name="Nazareth L."/>
            <person name="Reid J."/>
            <person name="Worley K."/>
            <person name="Petrosino J."/>
            <person name="Highlander S."/>
            <person name="Gibbs R."/>
        </authorList>
    </citation>
    <scope>NUCLEOTIDE SEQUENCE [LARGE SCALE GENOMIC DNA]</scope>
    <source>
        <strain evidence="1">DSM 15272</strain>
    </source>
</reference>
<dbReference type="OrthoDB" id="8083683at2"/>
<gene>
    <name evidence="1" type="ORF">HMPREF0063_12119</name>
</gene>
<dbReference type="AlphaFoldDB" id="E2SCF7"/>
<proteinExistence type="predicted"/>